<gene>
    <name evidence="2" type="ORF">POVCU1_078810</name>
</gene>
<dbReference type="InterPro" id="IPR008780">
    <property type="entry name" value="Plasmodium_Vir"/>
</dbReference>
<evidence type="ECO:0000313" key="3">
    <source>
        <dbReference type="Proteomes" id="UP000078546"/>
    </source>
</evidence>
<sequence length="343" mass="39923">MEPEYDNIRGLTSIRCYNQLDLDYVSEGNEEECSKFENRLKEGTKAYIFCMGFTGNLKNYEKLNFFEELNSYKCKYLNLWTYYQLSKFKGDNEYDNVKKHIIDHWRDSKKYDLCNSTEFISYLSNHADFLKAKRLYDYALNYDKLYLYHEKSSIGCTPKDELYIEKSLKLYNDIKTECEDSTNQLRSYCVAYREIQKLYPHPKLLNLQCKSKVPDVFPHTKMAEQYQDPEEGEPERDRRESAEYGATYSQEQAQRTLEGELSESSSSGSHKATATALPILGFLSIGFILHKFTGLGSMARNLLRGRINGMNAHDELTNELLESTYDDQAHPGIAETYIGYQAT</sequence>
<protein>
    <submittedName>
        <fullName evidence="2">PIR Superfamily Protein</fullName>
    </submittedName>
</protein>
<dbReference type="Proteomes" id="UP000078546">
    <property type="component" value="Unassembled WGS sequence"/>
</dbReference>
<dbReference type="AlphaFoldDB" id="A0A1A8XE45"/>
<dbReference type="Pfam" id="PF05795">
    <property type="entry name" value="Plasmodium_Vir"/>
    <property type="match status" value="1"/>
</dbReference>
<proteinExistence type="predicted"/>
<dbReference type="EMBL" id="FLQV01003567">
    <property type="protein sequence ID" value="SBT02610.1"/>
    <property type="molecule type" value="Genomic_DNA"/>
</dbReference>
<feature type="region of interest" description="Disordered" evidence="1">
    <location>
        <begin position="221"/>
        <end position="269"/>
    </location>
</feature>
<dbReference type="VEuPathDB" id="PlasmoDB:PocGH01_00198800"/>
<reference evidence="3" key="1">
    <citation type="submission" date="2016-05" db="EMBL/GenBank/DDBJ databases">
        <authorList>
            <person name="Naeem Raeece"/>
        </authorList>
    </citation>
    <scope>NUCLEOTIDE SEQUENCE [LARGE SCALE GENOMIC DNA]</scope>
</reference>
<name>A0A1A8XE45_PLAOA</name>
<organism evidence="2 3">
    <name type="scientific">Plasmodium ovale curtisi</name>
    <dbReference type="NCBI Taxonomy" id="864141"/>
    <lineage>
        <taxon>Eukaryota</taxon>
        <taxon>Sar</taxon>
        <taxon>Alveolata</taxon>
        <taxon>Apicomplexa</taxon>
        <taxon>Aconoidasida</taxon>
        <taxon>Haemosporida</taxon>
        <taxon>Plasmodiidae</taxon>
        <taxon>Plasmodium</taxon>
        <taxon>Plasmodium (Plasmodium)</taxon>
    </lineage>
</organism>
<evidence type="ECO:0000313" key="2">
    <source>
        <dbReference type="EMBL" id="SBT02610.1"/>
    </source>
</evidence>
<accession>A0A1A8XE45</accession>
<evidence type="ECO:0000256" key="1">
    <source>
        <dbReference type="SAM" id="MobiDB-lite"/>
    </source>
</evidence>